<dbReference type="VEuPathDB" id="TriTrypDB:C3747_13g155"/>
<keyword evidence="3" id="KW-1134">Transmembrane beta strand</keyword>
<dbReference type="AlphaFoldDB" id="A0A2V2VHZ5"/>
<reference evidence="8 9" key="1">
    <citation type="journal article" date="2018" name="Microb. Genom.">
        <title>Expanding an expanded genome: long-read sequencing of Trypanosoma cruzi.</title>
        <authorList>
            <person name="Berna L."/>
            <person name="Rodriguez M."/>
            <person name="Chiribao M.L."/>
            <person name="Parodi-Talice A."/>
            <person name="Pita S."/>
            <person name="Rijo G."/>
            <person name="Alvarez-Valin F."/>
            <person name="Robello C."/>
        </authorList>
    </citation>
    <scope>NUCLEOTIDE SEQUENCE [LARGE SCALE GENOMIC DNA]</scope>
    <source>
        <strain evidence="8 9">Dm28c</strain>
    </source>
</reference>
<comment type="caution">
    <text evidence="8">The sequence shown here is derived from an EMBL/GenBank/DDBJ whole genome shotgun (WGS) entry which is preliminary data.</text>
</comment>
<feature type="signal peptide" evidence="6">
    <location>
        <begin position="1"/>
        <end position="31"/>
    </location>
</feature>
<dbReference type="InterPro" id="IPR000184">
    <property type="entry name" value="Bac_surfAg_D15"/>
</dbReference>
<comment type="subcellular location">
    <subcellularLocation>
        <location evidence="1">Mitochondrion outer membrane</location>
        <topology evidence="1">Multi-pass membrane protein</topology>
    </subcellularLocation>
</comment>
<dbReference type="VEuPathDB" id="TriTrypDB:TcBrA4_0129300"/>
<dbReference type="VEuPathDB" id="TriTrypDB:TcCLB.506701.20"/>
<feature type="chain" id="PRO_5015908570" evidence="6">
    <location>
        <begin position="32"/>
        <end position="515"/>
    </location>
</feature>
<dbReference type="GO" id="GO:0005741">
    <property type="term" value="C:mitochondrial outer membrane"/>
    <property type="evidence" value="ECO:0007669"/>
    <property type="project" value="UniProtKB-SubCell"/>
</dbReference>
<organism evidence="8 9">
    <name type="scientific">Trypanosoma cruzi</name>
    <dbReference type="NCBI Taxonomy" id="5693"/>
    <lineage>
        <taxon>Eukaryota</taxon>
        <taxon>Discoba</taxon>
        <taxon>Euglenozoa</taxon>
        <taxon>Kinetoplastea</taxon>
        <taxon>Metakinetoplastina</taxon>
        <taxon>Trypanosomatida</taxon>
        <taxon>Trypanosomatidae</taxon>
        <taxon>Trypanosoma</taxon>
        <taxon>Schizotrypanum</taxon>
    </lineage>
</organism>
<keyword evidence="5" id="KW-0472">Membrane</keyword>
<dbReference type="InterPro" id="IPR039910">
    <property type="entry name" value="D15-like"/>
</dbReference>
<feature type="domain" description="Bacterial surface antigen (D15)" evidence="7">
    <location>
        <begin position="294"/>
        <end position="482"/>
    </location>
</feature>
<proteinExistence type="inferred from homology"/>
<evidence type="ECO:0000256" key="6">
    <source>
        <dbReference type="SAM" id="SignalP"/>
    </source>
</evidence>
<dbReference type="VEuPathDB" id="TriTrypDB:TcG_06317"/>
<evidence type="ECO:0000256" key="4">
    <source>
        <dbReference type="ARBA" id="ARBA00022692"/>
    </source>
</evidence>
<keyword evidence="4" id="KW-0812">Transmembrane</keyword>
<dbReference type="EMBL" id="PRFA01000023">
    <property type="protein sequence ID" value="PWU95266.1"/>
    <property type="molecule type" value="Genomic_DNA"/>
</dbReference>
<name>A0A2V2VHZ5_TRYCR</name>
<evidence type="ECO:0000256" key="5">
    <source>
        <dbReference type="ARBA" id="ARBA00023136"/>
    </source>
</evidence>
<dbReference type="PANTHER" id="PTHR12815">
    <property type="entry name" value="SORTING AND ASSEMBLY MACHINERY SAMM50 PROTEIN FAMILY MEMBER"/>
    <property type="match status" value="1"/>
</dbReference>
<gene>
    <name evidence="8" type="ORF">C4B63_23g144</name>
</gene>
<dbReference type="VEuPathDB" id="TriTrypDB:TCDM_07796"/>
<dbReference type="VEuPathDB" id="TriTrypDB:C4B63_23g144"/>
<dbReference type="VEuPathDB" id="TriTrypDB:TCSYLVIO_007649"/>
<comment type="similarity">
    <text evidence="2">Belongs to the SAM50/omp85 family.</text>
</comment>
<dbReference type="Proteomes" id="UP000246121">
    <property type="component" value="Unassembled WGS sequence"/>
</dbReference>
<dbReference type="VEuPathDB" id="TriTrypDB:TcCL_NonESM06927"/>
<dbReference type="Gene3D" id="2.40.160.50">
    <property type="entry name" value="membrane protein fhac: a member of the omp85/tpsb transporter family"/>
    <property type="match status" value="1"/>
</dbReference>
<dbReference type="VEuPathDB" id="TriTrypDB:Tc_MARK_3137"/>
<evidence type="ECO:0000259" key="7">
    <source>
        <dbReference type="Pfam" id="PF01103"/>
    </source>
</evidence>
<accession>A0A2V2VHZ5</accession>
<evidence type="ECO:0000256" key="2">
    <source>
        <dbReference type="ARBA" id="ARBA00010913"/>
    </source>
</evidence>
<dbReference type="VEuPathDB" id="TriTrypDB:ECC02_001709"/>
<evidence type="ECO:0000256" key="3">
    <source>
        <dbReference type="ARBA" id="ARBA00022452"/>
    </source>
</evidence>
<dbReference type="PANTHER" id="PTHR12815:SF18">
    <property type="entry name" value="SORTING AND ASSEMBLY MACHINERY COMPONENT 50 HOMOLOG"/>
    <property type="match status" value="1"/>
</dbReference>
<evidence type="ECO:0000256" key="1">
    <source>
        <dbReference type="ARBA" id="ARBA00004374"/>
    </source>
</evidence>
<dbReference type="VEuPathDB" id="TriTrypDB:TcCLB.509379.20"/>
<sequence length="515" mass="58323">MCQGFPFCFFSLFSLIFIFFTPEKFFKGVRADNKKKMNNQENASVFSQEVNITEKDIEKVMDLPIRTHVRIRGIQRIHPRVISRDVEAIKRSRTITEITNNMSEAKSRWVQMGVFNSVNFNLEPTYDGEANDVCVHIDVEESKPKKSFGIFTTETVVPELTISLENILGGRYTLSGNYIPPTSRTHAASFSILSNVPFLGQVGEYYIGKRTENKIYHPASSERIEEIRATAKNEKRGFFSEFSVGFQRRLLVSKEKEHLNSDLLNDFSTTFKGYMRHELALSNTGYHADPFLSNMYPLPIQGNQISIKNELAGGPFGGQFTFLKTEIQAAKYWPLGPFCSFQWNTKLAGIWSYRQARIPLNDRLFLSNCHVRGFKSVGPSTLDIIQKEGGRFAATGGNALWATSISINFPFIFFPHNGLAAMHLFANLGNLKMIRYQSEFLDIYQWLRSSAASVGFGVVVTRIPLFGVAPSGRFELNFSIPVGIDRSGNVTWRNGNKNLFEHVKFGLTWSSAFSL</sequence>
<evidence type="ECO:0000313" key="8">
    <source>
        <dbReference type="EMBL" id="PWU95266.1"/>
    </source>
</evidence>
<dbReference type="Pfam" id="PF01103">
    <property type="entry name" value="Omp85"/>
    <property type="match status" value="1"/>
</dbReference>
<evidence type="ECO:0000313" key="9">
    <source>
        <dbReference type="Proteomes" id="UP000246121"/>
    </source>
</evidence>
<dbReference type="VEuPathDB" id="TriTrypDB:BCY84_15171"/>
<protein>
    <submittedName>
        <fullName evidence="8">Putative Tob55</fullName>
    </submittedName>
</protein>
<keyword evidence="6" id="KW-0732">Signal</keyword>